<dbReference type="Pfam" id="PF24300">
    <property type="entry name" value="KWL1"/>
    <property type="match status" value="1"/>
</dbReference>
<evidence type="ECO:0000256" key="2">
    <source>
        <dbReference type="ARBA" id="ARBA00022525"/>
    </source>
</evidence>
<dbReference type="EMBL" id="LSRQ01001489">
    <property type="protein sequence ID" value="OAY77626.1"/>
    <property type="molecule type" value="Genomic_DNA"/>
</dbReference>
<organism evidence="5 6">
    <name type="scientific">Ananas comosus</name>
    <name type="common">Pineapple</name>
    <name type="synonym">Ananas ananas</name>
    <dbReference type="NCBI Taxonomy" id="4615"/>
    <lineage>
        <taxon>Eukaryota</taxon>
        <taxon>Viridiplantae</taxon>
        <taxon>Streptophyta</taxon>
        <taxon>Embryophyta</taxon>
        <taxon>Tracheophyta</taxon>
        <taxon>Spermatophyta</taxon>
        <taxon>Magnoliopsida</taxon>
        <taxon>Liliopsida</taxon>
        <taxon>Poales</taxon>
        <taxon>Bromeliaceae</taxon>
        <taxon>Bromelioideae</taxon>
        <taxon>Ananas</taxon>
    </lineage>
</organism>
<keyword evidence="2" id="KW-0964">Secreted</keyword>
<dbReference type="GO" id="GO:0005576">
    <property type="term" value="C:extracellular region"/>
    <property type="evidence" value="ECO:0007669"/>
    <property type="project" value="UniProtKB-SubCell"/>
</dbReference>
<dbReference type="AlphaFoldDB" id="A0A199VL66"/>
<protein>
    <submittedName>
        <fullName evidence="5">Uncharacterized protein</fullName>
    </submittedName>
</protein>
<comment type="subcellular location">
    <subcellularLocation>
        <location evidence="1">Secreted</location>
    </subcellularLocation>
</comment>
<proteinExistence type="predicted"/>
<accession>A0A199VL66</accession>
<reference evidence="5 6" key="1">
    <citation type="journal article" date="2016" name="DNA Res.">
        <title>The draft genome of MD-2 pineapple using hybrid error correction of long reads.</title>
        <authorList>
            <person name="Redwan R.M."/>
            <person name="Saidin A."/>
            <person name="Kumar S.V."/>
        </authorList>
    </citation>
    <scope>NUCLEOTIDE SEQUENCE [LARGE SCALE GENOMIC DNA]</scope>
    <source>
        <strain evidence="6">cv. MD2</strain>
        <tissue evidence="5">Leaf</tissue>
    </source>
</reference>
<evidence type="ECO:0000313" key="6">
    <source>
        <dbReference type="Proteomes" id="UP000092600"/>
    </source>
</evidence>
<evidence type="ECO:0000256" key="3">
    <source>
        <dbReference type="ARBA" id="ARBA00022729"/>
    </source>
</evidence>
<comment type="caution">
    <text evidence="5">The sequence shown here is derived from an EMBL/GenBank/DDBJ whole genome shotgun (WGS) entry which is preliminary data.</text>
</comment>
<evidence type="ECO:0000256" key="4">
    <source>
        <dbReference type="SAM" id="SignalP"/>
    </source>
</evidence>
<gene>
    <name evidence="5" type="ORF">ACMD2_24769</name>
</gene>
<sequence>MANSLLTFAILLLIALFNPNLTASTSGHVTGSCCGSGHLRGKSGKCNLQNNSDCCMPGKLYL</sequence>
<evidence type="ECO:0000313" key="5">
    <source>
        <dbReference type="EMBL" id="OAY77626.1"/>
    </source>
</evidence>
<dbReference type="InterPro" id="IPR039271">
    <property type="entry name" value="Kiwellin-like"/>
</dbReference>
<feature type="signal peptide" evidence="4">
    <location>
        <begin position="1"/>
        <end position="23"/>
    </location>
</feature>
<evidence type="ECO:0000256" key="1">
    <source>
        <dbReference type="ARBA" id="ARBA00004613"/>
    </source>
</evidence>
<feature type="chain" id="PRO_5008285950" evidence="4">
    <location>
        <begin position="24"/>
        <end position="62"/>
    </location>
</feature>
<dbReference type="Proteomes" id="UP000092600">
    <property type="component" value="Unassembled WGS sequence"/>
</dbReference>
<keyword evidence="3 4" id="KW-0732">Signal</keyword>
<name>A0A199VL66_ANACO</name>